<reference evidence="3 4" key="1">
    <citation type="submission" date="2017-03" db="EMBL/GenBank/DDBJ databases">
        <title>Genome Survey of Euroglyphus maynei.</title>
        <authorList>
            <person name="Arlian L.G."/>
            <person name="Morgan M.S."/>
            <person name="Rider S.D."/>
        </authorList>
    </citation>
    <scope>NUCLEOTIDE SEQUENCE [LARGE SCALE GENOMIC DNA]</scope>
    <source>
        <strain evidence="3">Arlian Lab</strain>
        <tissue evidence="3">Whole body</tissue>
    </source>
</reference>
<dbReference type="InterPro" id="IPR049402">
    <property type="entry name" value="DZF_dom_C"/>
</dbReference>
<keyword evidence="1" id="KW-0238">DNA-binding</keyword>
<comment type="caution">
    <text evidence="3">The sequence shown here is derived from an EMBL/GenBank/DDBJ whole genome shotgun (WGS) entry which is preliminary data.</text>
</comment>
<organism evidence="3 4">
    <name type="scientific">Euroglyphus maynei</name>
    <name type="common">Mayne's house dust mite</name>
    <dbReference type="NCBI Taxonomy" id="6958"/>
    <lineage>
        <taxon>Eukaryota</taxon>
        <taxon>Metazoa</taxon>
        <taxon>Ecdysozoa</taxon>
        <taxon>Arthropoda</taxon>
        <taxon>Chelicerata</taxon>
        <taxon>Arachnida</taxon>
        <taxon>Acari</taxon>
        <taxon>Acariformes</taxon>
        <taxon>Sarcoptiformes</taxon>
        <taxon>Astigmata</taxon>
        <taxon>Psoroptidia</taxon>
        <taxon>Analgoidea</taxon>
        <taxon>Pyroglyphidae</taxon>
        <taxon>Pyroglyphinae</taxon>
        <taxon>Euroglyphus</taxon>
    </lineage>
</organism>
<dbReference type="EMBL" id="MUJZ01050367">
    <property type="protein sequence ID" value="OTF73733.1"/>
    <property type="molecule type" value="Genomic_DNA"/>
</dbReference>
<keyword evidence="4" id="KW-1185">Reference proteome</keyword>
<dbReference type="PROSITE" id="PS51703">
    <property type="entry name" value="DZF"/>
    <property type="match status" value="1"/>
</dbReference>
<evidence type="ECO:0000256" key="1">
    <source>
        <dbReference type="ARBA" id="ARBA00023125"/>
    </source>
</evidence>
<proteinExistence type="predicted"/>
<dbReference type="GO" id="GO:0003677">
    <property type="term" value="F:DNA binding"/>
    <property type="evidence" value="ECO:0007669"/>
    <property type="project" value="UniProtKB-KW"/>
</dbReference>
<sequence>MTCIRGINGEDHLPIHLAFKRLLQLLSSGIFLPYSAGIIDPCEPKMPIHGKLSVYDQEAITRQAQTLLRLLNYHNGCRYIFGLEQLLTKLESNKDSDNSSSKSSDLVDKYIVDQILSNDGIEFRKSCPVFDSESDTNQKLSSPSS</sequence>
<dbReference type="AlphaFoldDB" id="A0A1Y3B1I4"/>
<dbReference type="Gene3D" id="1.10.1410.40">
    <property type="match status" value="1"/>
</dbReference>
<evidence type="ECO:0000313" key="4">
    <source>
        <dbReference type="Proteomes" id="UP000194236"/>
    </source>
</evidence>
<name>A0A1Y3B1I4_EURMA</name>
<evidence type="ECO:0000313" key="3">
    <source>
        <dbReference type="EMBL" id="OTF73733.1"/>
    </source>
</evidence>
<dbReference type="Pfam" id="PF20965">
    <property type="entry name" value="DZF_C"/>
    <property type="match status" value="1"/>
</dbReference>
<dbReference type="PANTHER" id="PTHR46447:SF1">
    <property type="entry name" value="INTERLEUKIN ENHANCER-BINDING FACTOR 2"/>
    <property type="match status" value="1"/>
</dbReference>
<dbReference type="InterPro" id="IPR052134">
    <property type="entry name" value="ILF2"/>
</dbReference>
<dbReference type="GO" id="GO:0045893">
    <property type="term" value="P:positive regulation of DNA-templated transcription"/>
    <property type="evidence" value="ECO:0007669"/>
    <property type="project" value="TreeGrafter"/>
</dbReference>
<protein>
    <submittedName>
        <fullName evidence="3">Interleukin enhancer-binding factor 2-like protein</fullName>
    </submittedName>
</protein>
<gene>
    <name evidence="3" type="ORF">BLA29_004326</name>
</gene>
<feature type="domain" description="DZF" evidence="2">
    <location>
        <begin position="1"/>
        <end position="136"/>
    </location>
</feature>
<accession>A0A1Y3B1I4</accession>
<dbReference type="Proteomes" id="UP000194236">
    <property type="component" value="Unassembled WGS sequence"/>
</dbReference>
<dbReference type="GO" id="GO:0071013">
    <property type="term" value="C:catalytic step 2 spliceosome"/>
    <property type="evidence" value="ECO:0007669"/>
    <property type="project" value="TreeGrafter"/>
</dbReference>
<dbReference type="InterPro" id="IPR006561">
    <property type="entry name" value="DZF_dom"/>
</dbReference>
<evidence type="ECO:0000259" key="2">
    <source>
        <dbReference type="PROSITE" id="PS51703"/>
    </source>
</evidence>
<dbReference type="GO" id="GO:0003725">
    <property type="term" value="F:double-stranded RNA binding"/>
    <property type="evidence" value="ECO:0007669"/>
    <property type="project" value="TreeGrafter"/>
</dbReference>
<dbReference type="OrthoDB" id="5775647at2759"/>
<dbReference type="PANTHER" id="PTHR46447">
    <property type="entry name" value="INTERLEUKIN ENHANCER-BINDING FACTOR"/>
    <property type="match status" value="1"/>
</dbReference>